<dbReference type="SUPFAM" id="SSF48452">
    <property type="entry name" value="TPR-like"/>
    <property type="match status" value="1"/>
</dbReference>
<dbReference type="RefSeq" id="XP_018822231.1">
    <property type="nucleotide sequence ID" value="XM_018966686.2"/>
</dbReference>
<name>A0A2I4ES57_JUGRE</name>
<accession>A0A2I4ES57</accession>
<sequence length="242" mass="26199">MLLRSASSPILKSSTSSSIFQPFPESDEVLRISTSRSLSLCLSSSSSSSPIDNNRAMKISRTMPDSNLRPRSLSLAKRTKINLCAGLCSGTASSRSSVGLDKGCLFGCGGTVGRGGSADGNEGNGNWDNGSEKMDEYYQQMIMAYPGDALLLGNYASFLKEVRGDFVKAEEYCEKAILADPGNENVLCLYGDLIWHKHKDAPRAQSYFDRAIHSSPNDCYVLGSYAKYLWDANEDDGSQAVP</sequence>
<keyword evidence="1" id="KW-1185">Reference proteome</keyword>
<dbReference type="PANTHER" id="PTHR26312:SF181">
    <property type="entry name" value="TETRATRICOPEPTIDE REPEAT (TPR)-LIKE SUPERFAMILY PROTEIN"/>
    <property type="match status" value="1"/>
</dbReference>
<organism evidence="1 2">
    <name type="scientific">Juglans regia</name>
    <name type="common">English walnut</name>
    <dbReference type="NCBI Taxonomy" id="51240"/>
    <lineage>
        <taxon>Eukaryota</taxon>
        <taxon>Viridiplantae</taxon>
        <taxon>Streptophyta</taxon>
        <taxon>Embryophyta</taxon>
        <taxon>Tracheophyta</taxon>
        <taxon>Spermatophyta</taxon>
        <taxon>Magnoliopsida</taxon>
        <taxon>eudicotyledons</taxon>
        <taxon>Gunneridae</taxon>
        <taxon>Pentapetalae</taxon>
        <taxon>rosids</taxon>
        <taxon>fabids</taxon>
        <taxon>Fagales</taxon>
        <taxon>Juglandaceae</taxon>
        <taxon>Juglans</taxon>
    </lineage>
</organism>
<gene>
    <name evidence="2" type="primary">LOC108992209</name>
</gene>
<dbReference type="Gene3D" id="1.25.40.10">
    <property type="entry name" value="Tetratricopeptide repeat domain"/>
    <property type="match status" value="1"/>
</dbReference>
<protein>
    <submittedName>
        <fullName evidence="2">Uncharacterized protein LOC108992209 isoform X2</fullName>
    </submittedName>
</protein>
<dbReference type="GeneID" id="108992209"/>
<dbReference type="Gramene" id="Jr11_29410_p1">
    <property type="protein sequence ID" value="cds.Jr11_29410_p1"/>
    <property type="gene ID" value="Jr11_29410"/>
</dbReference>
<dbReference type="AlphaFoldDB" id="A0A2I4ES57"/>
<evidence type="ECO:0000313" key="1">
    <source>
        <dbReference type="Proteomes" id="UP000235220"/>
    </source>
</evidence>
<evidence type="ECO:0000313" key="2">
    <source>
        <dbReference type="RefSeq" id="XP_018822231.1"/>
    </source>
</evidence>
<dbReference type="PANTHER" id="PTHR26312">
    <property type="entry name" value="TETRATRICOPEPTIDE REPEAT PROTEIN 5"/>
    <property type="match status" value="1"/>
</dbReference>
<proteinExistence type="predicted"/>
<dbReference type="Proteomes" id="UP000235220">
    <property type="component" value="Chromosome 11"/>
</dbReference>
<dbReference type="InterPro" id="IPR011990">
    <property type="entry name" value="TPR-like_helical_dom_sf"/>
</dbReference>
<dbReference type="OrthoDB" id="439046at2759"/>
<reference evidence="2" key="1">
    <citation type="submission" date="2025-08" db="UniProtKB">
        <authorList>
            <consortium name="RefSeq"/>
        </authorList>
    </citation>
    <scope>IDENTIFICATION</scope>
    <source>
        <tissue evidence="2">Leaves</tissue>
    </source>
</reference>